<accession>A0ABM8ABD2</accession>
<organism evidence="8 9">
    <name type="scientific">Deinococcus aetherius</name>
    <dbReference type="NCBI Taxonomy" id="200252"/>
    <lineage>
        <taxon>Bacteria</taxon>
        <taxon>Thermotogati</taxon>
        <taxon>Deinococcota</taxon>
        <taxon>Deinococci</taxon>
        <taxon>Deinococcales</taxon>
        <taxon>Deinococcaceae</taxon>
        <taxon>Deinococcus</taxon>
    </lineage>
</organism>
<keyword evidence="3" id="KW-0808">Transferase</keyword>
<evidence type="ECO:0000313" key="9">
    <source>
        <dbReference type="Proteomes" id="UP001064971"/>
    </source>
</evidence>
<dbReference type="Gene3D" id="3.40.50.150">
    <property type="entry name" value="Vaccinia Virus protein VP39"/>
    <property type="match status" value="1"/>
</dbReference>
<dbReference type="InterPro" id="IPR057206">
    <property type="entry name" value="DUF7884"/>
</dbReference>
<dbReference type="CDD" id="cd02440">
    <property type="entry name" value="AdoMet_MTases"/>
    <property type="match status" value="1"/>
</dbReference>
<feature type="domain" description="DUF7884" evidence="7">
    <location>
        <begin position="64"/>
        <end position="127"/>
    </location>
</feature>
<dbReference type="PIRSF" id="PIRSF003085">
    <property type="entry name" value="CMAS"/>
    <property type="match status" value="1"/>
</dbReference>
<evidence type="ECO:0000256" key="3">
    <source>
        <dbReference type="ARBA" id="ARBA00022679"/>
    </source>
</evidence>
<evidence type="ECO:0000313" key="8">
    <source>
        <dbReference type="EMBL" id="BDP41083.1"/>
    </source>
</evidence>
<comment type="similarity">
    <text evidence="1">Belongs to the CFA/CMAS family.</text>
</comment>
<dbReference type="Pfam" id="PF02353">
    <property type="entry name" value="CMAS"/>
    <property type="match status" value="1"/>
</dbReference>
<feature type="region of interest" description="Disordered" evidence="6">
    <location>
        <begin position="1"/>
        <end position="20"/>
    </location>
</feature>
<feature type="compositionally biased region" description="Pro residues" evidence="6">
    <location>
        <begin position="1"/>
        <end position="14"/>
    </location>
</feature>
<dbReference type="Proteomes" id="UP001064971">
    <property type="component" value="Chromosome"/>
</dbReference>
<evidence type="ECO:0000256" key="6">
    <source>
        <dbReference type="SAM" id="MobiDB-lite"/>
    </source>
</evidence>
<dbReference type="PANTHER" id="PTHR43667">
    <property type="entry name" value="CYCLOPROPANE-FATTY-ACYL-PHOSPHOLIPID SYNTHASE"/>
    <property type="match status" value="1"/>
</dbReference>
<evidence type="ECO:0000256" key="1">
    <source>
        <dbReference type="ARBA" id="ARBA00010815"/>
    </source>
</evidence>
<name>A0ABM8ABD2_9DEIO</name>
<keyword evidence="4" id="KW-0949">S-adenosyl-L-methionine</keyword>
<sequence length="470" mass="52528">MSPSDPPRFQPNPSPATSAQTMGLAAVLTALGAVVVARARTRPGEAQLLEAARRVLTAVLPPERPFAVRLWDGHELPASTPEPAARLVLNSPESLGRMLRLPLDVALGEAYLRGDFDIEGDFGRIVGLADTLNPHFSPAQVASLLRDVRVLRRGANARPPTPLARLHGEAHSRERDRQAVQAHYDVSNDFYKMWLDTRMVYSCAYFPRGTETLDEAQEAKLELICRKLRLKEGERLLDIGCGWGGLAVYAAQRYGVRVLGVTLSEAQLHEGRARVRAAGLEHLVTLELRDYRDVTGEFDKIASVGMAEHVGRRNMPEYFAAAHRVLKPGGLMMNHAISDGLGQAKVSNLIQSGNFARRYVFPDGELLPIWETLRYADAALFEVRDVENLREHYARTTTEWARRLEAREAEARAELGEERYRLWRIYLHACGYYFSAGHLSIFQTLLAKPDERRHVPLPASRGDVYADGRL</sequence>
<dbReference type="EMBL" id="AP026560">
    <property type="protein sequence ID" value="BDP41083.1"/>
    <property type="molecule type" value="Genomic_DNA"/>
</dbReference>
<evidence type="ECO:0000256" key="4">
    <source>
        <dbReference type="ARBA" id="ARBA00022691"/>
    </source>
</evidence>
<keyword evidence="2" id="KW-0489">Methyltransferase</keyword>
<proteinExistence type="inferred from homology"/>
<keyword evidence="5" id="KW-0443">Lipid metabolism</keyword>
<dbReference type="InterPro" id="IPR029063">
    <property type="entry name" value="SAM-dependent_MTases_sf"/>
</dbReference>
<evidence type="ECO:0000256" key="2">
    <source>
        <dbReference type="ARBA" id="ARBA00022603"/>
    </source>
</evidence>
<dbReference type="Pfam" id="PF25371">
    <property type="entry name" value="DUF7884"/>
    <property type="match status" value="1"/>
</dbReference>
<dbReference type="SUPFAM" id="SSF53335">
    <property type="entry name" value="S-adenosyl-L-methionine-dependent methyltransferases"/>
    <property type="match status" value="1"/>
</dbReference>
<dbReference type="PANTHER" id="PTHR43667:SF1">
    <property type="entry name" value="CYCLOPROPANE-FATTY-ACYL-PHOSPHOLIPID SYNTHASE"/>
    <property type="match status" value="1"/>
</dbReference>
<evidence type="ECO:0000256" key="5">
    <source>
        <dbReference type="ARBA" id="ARBA00023098"/>
    </source>
</evidence>
<dbReference type="RefSeq" id="WP_264776869.1">
    <property type="nucleotide sequence ID" value="NZ_AP026560.1"/>
</dbReference>
<gene>
    <name evidence="8" type="ORF">DAETH_10520</name>
</gene>
<dbReference type="InterPro" id="IPR050723">
    <property type="entry name" value="CFA/CMAS"/>
</dbReference>
<dbReference type="InterPro" id="IPR003333">
    <property type="entry name" value="CMAS"/>
</dbReference>
<keyword evidence="9" id="KW-1185">Reference proteome</keyword>
<protein>
    <submittedName>
        <fullName evidence="8">Cyclopropane-fatty-acyl-phospholipid synthase</fullName>
    </submittedName>
</protein>
<reference evidence="8" key="1">
    <citation type="submission" date="2022-07" db="EMBL/GenBank/DDBJ databases">
        <title>Complete Genome Sequence of the Radioresistant Bacterium Deinococcus aetherius ST0316, Isolated from the Air Dust collected in Lower Stratosphere above Japan.</title>
        <authorList>
            <person name="Satoh K."/>
            <person name="Hagiwara K."/>
            <person name="Katsumata K."/>
            <person name="Kubo A."/>
            <person name="Yokobori S."/>
            <person name="Yamagishi A."/>
            <person name="Oono Y."/>
            <person name="Narumi I."/>
        </authorList>
    </citation>
    <scope>NUCLEOTIDE SEQUENCE</scope>
    <source>
        <strain evidence="8">ST0316</strain>
    </source>
</reference>
<evidence type="ECO:0000259" key="7">
    <source>
        <dbReference type="Pfam" id="PF25371"/>
    </source>
</evidence>